<comment type="similarity">
    <text evidence="1">Belongs to the 14-3-3 family.</text>
</comment>
<organism evidence="4 5">
    <name type="scientific">Tanacetum coccineum</name>
    <dbReference type="NCBI Taxonomy" id="301880"/>
    <lineage>
        <taxon>Eukaryota</taxon>
        <taxon>Viridiplantae</taxon>
        <taxon>Streptophyta</taxon>
        <taxon>Embryophyta</taxon>
        <taxon>Tracheophyta</taxon>
        <taxon>Spermatophyta</taxon>
        <taxon>Magnoliopsida</taxon>
        <taxon>eudicotyledons</taxon>
        <taxon>Gunneridae</taxon>
        <taxon>Pentapetalae</taxon>
        <taxon>asterids</taxon>
        <taxon>campanulids</taxon>
        <taxon>Asterales</taxon>
        <taxon>Asteraceae</taxon>
        <taxon>Asteroideae</taxon>
        <taxon>Anthemideae</taxon>
        <taxon>Anthemidinae</taxon>
        <taxon>Tanacetum</taxon>
    </lineage>
</organism>
<dbReference type="InterPro" id="IPR000308">
    <property type="entry name" value="14-3-3"/>
</dbReference>
<keyword evidence="5" id="KW-1185">Reference proteome</keyword>
<gene>
    <name evidence="4" type="ORF">Tco_1092845</name>
</gene>
<protein>
    <submittedName>
        <fullName evidence="4">14-3-3 protein 7-like protein isoform X1</fullName>
    </submittedName>
</protein>
<sequence>MGENAATAIAETDLPPTNPIRLGVALNLSIKACNMAKQAFEDAAAELDSLDKKSYQDSSLIMRLIGDNLTLWTPDPAEDKAGEQNKAVDGVSGENLKDVENKAVDEVSGENLKDVENKAGDEE</sequence>
<dbReference type="EMBL" id="BQNB010020567">
    <property type="protein sequence ID" value="GJT97327.1"/>
    <property type="molecule type" value="Genomic_DNA"/>
</dbReference>
<evidence type="ECO:0000256" key="2">
    <source>
        <dbReference type="SAM" id="MobiDB-lite"/>
    </source>
</evidence>
<evidence type="ECO:0000259" key="3">
    <source>
        <dbReference type="Pfam" id="PF00244"/>
    </source>
</evidence>
<dbReference type="SUPFAM" id="SSF48445">
    <property type="entry name" value="14-3-3 protein"/>
    <property type="match status" value="1"/>
</dbReference>
<dbReference type="InterPro" id="IPR023410">
    <property type="entry name" value="14-3-3_domain"/>
</dbReference>
<dbReference type="Gene3D" id="1.20.190.20">
    <property type="entry name" value="14-3-3 domain"/>
    <property type="match status" value="1"/>
</dbReference>
<evidence type="ECO:0000313" key="5">
    <source>
        <dbReference type="Proteomes" id="UP001151760"/>
    </source>
</evidence>
<evidence type="ECO:0000313" key="4">
    <source>
        <dbReference type="EMBL" id="GJT97327.1"/>
    </source>
</evidence>
<feature type="domain" description="14-3-3" evidence="3">
    <location>
        <begin position="5"/>
        <end position="73"/>
    </location>
</feature>
<accession>A0ABQ5IDF7</accession>
<dbReference type="PANTHER" id="PTHR18860">
    <property type="entry name" value="14-3-3 PROTEIN"/>
    <property type="match status" value="1"/>
</dbReference>
<feature type="region of interest" description="Disordered" evidence="2">
    <location>
        <begin position="73"/>
        <end position="123"/>
    </location>
</feature>
<reference evidence="4" key="2">
    <citation type="submission" date="2022-01" db="EMBL/GenBank/DDBJ databases">
        <authorList>
            <person name="Yamashiro T."/>
            <person name="Shiraishi A."/>
            <person name="Satake H."/>
            <person name="Nakayama K."/>
        </authorList>
    </citation>
    <scope>NUCLEOTIDE SEQUENCE</scope>
</reference>
<dbReference type="InterPro" id="IPR036815">
    <property type="entry name" value="14-3-3_dom_sf"/>
</dbReference>
<proteinExistence type="inferred from homology"/>
<comment type="caution">
    <text evidence="4">The sequence shown here is derived from an EMBL/GenBank/DDBJ whole genome shotgun (WGS) entry which is preliminary data.</text>
</comment>
<dbReference type="Proteomes" id="UP001151760">
    <property type="component" value="Unassembled WGS sequence"/>
</dbReference>
<name>A0ABQ5IDF7_9ASTR</name>
<reference evidence="4" key="1">
    <citation type="journal article" date="2022" name="Int. J. Mol. Sci.">
        <title>Draft Genome of Tanacetum Coccineum: Genomic Comparison of Closely Related Tanacetum-Family Plants.</title>
        <authorList>
            <person name="Yamashiro T."/>
            <person name="Shiraishi A."/>
            <person name="Nakayama K."/>
            <person name="Satake H."/>
        </authorList>
    </citation>
    <scope>NUCLEOTIDE SEQUENCE</scope>
</reference>
<evidence type="ECO:0000256" key="1">
    <source>
        <dbReference type="ARBA" id="ARBA00006141"/>
    </source>
</evidence>
<dbReference type="PRINTS" id="PR00305">
    <property type="entry name" value="1433ZETA"/>
</dbReference>
<feature type="compositionally biased region" description="Basic and acidic residues" evidence="2">
    <location>
        <begin position="95"/>
        <end position="123"/>
    </location>
</feature>
<dbReference type="Pfam" id="PF00244">
    <property type="entry name" value="14-3-3"/>
    <property type="match status" value="1"/>
</dbReference>